<dbReference type="InterPro" id="IPR000073">
    <property type="entry name" value="AB_hydrolase_1"/>
</dbReference>
<organism evidence="4 5">
    <name type="scientific">Desulfoluna limicola</name>
    <dbReference type="NCBI Taxonomy" id="2810562"/>
    <lineage>
        <taxon>Bacteria</taxon>
        <taxon>Pseudomonadati</taxon>
        <taxon>Thermodesulfobacteriota</taxon>
        <taxon>Desulfobacteria</taxon>
        <taxon>Desulfobacterales</taxon>
        <taxon>Desulfolunaceae</taxon>
        <taxon>Desulfoluna</taxon>
    </lineage>
</organism>
<evidence type="ECO:0000256" key="2">
    <source>
        <dbReference type="SAM" id="MobiDB-lite"/>
    </source>
</evidence>
<dbReference type="PRINTS" id="PR00412">
    <property type="entry name" value="EPOXHYDRLASE"/>
</dbReference>
<proteinExistence type="predicted"/>
<dbReference type="PANTHER" id="PTHR32268:SF11">
    <property type="entry name" value="HOMOSERINE O-ACETYLTRANSFERASE"/>
    <property type="match status" value="1"/>
</dbReference>
<dbReference type="PANTHER" id="PTHR32268">
    <property type="entry name" value="HOMOSERINE O-ACETYLTRANSFERASE"/>
    <property type="match status" value="1"/>
</dbReference>
<dbReference type="InterPro" id="IPR000639">
    <property type="entry name" value="Epox_hydrolase-like"/>
</dbReference>
<evidence type="ECO:0000259" key="3">
    <source>
        <dbReference type="Pfam" id="PF00561"/>
    </source>
</evidence>
<dbReference type="PROSITE" id="PS51257">
    <property type="entry name" value="PROKAR_LIPOPROTEIN"/>
    <property type="match status" value="1"/>
</dbReference>
<dbReference type="InterPro" id="IPR008220">
    <property type="entry name" value="HAT_MetX-like"/>
</dbReference>
<accession>A0ABN6F4I0</accession>
<dbReference type="Proteomes" id="UP001320148">
    <property type="component" value="Chromosome"/>
</dbReference>
<reference evidence="4 5" key="1">
    <citation type="submission" date="2021-02" db="EMBL/GenBank/DDBJ databases">
        <title>Complete genome of Desulfoluna sp. strain ASN36.</title>
        <authorList>
            <person name="Takahashi A."/>
            <person name="Kojima H."/>
            <person name="Fukui M."/>
        </authorList>
    </citation>
    <scope>NUCLEOTIDE SEQUENCE [LARGE SCALE GENOMIC DNA]</scope>
    <source>
        <strain evidence="4 5">ASN36</strain>
    </source>
</reference>
<evidence type="ECO:0000256" key="1">
    <source>
        <dbReference type="ARBA" id="ARBA00022679"/>
    </source>
</evidence>
<dbReference type="Gene3D" id="3.40.50.1820">
    <property type="entry name" value="alpha/beta hydrolase"/>
    <property type="match status" value="2"/>
</dbReference>
<sequence>MASKWKQKASTRWAAVFIFLFFATSLGCVTQNTASVKKELKQSTTPSAGIVPEQLSAPSAGKESTPPITPSAEVASLADLKQYYSIENFKLGGTYNLDDPASYEYGGEGGVTLESLGQKPLHLGYITLGNPQKDQDGKITNAVIVNSYYSGDSTSIYDKWVEGQAGNDFCLGAVIGPGKLIDTEKNFVVLLDAIGLWGGSKPSDGLGMKFPKYSYFDMVQASYRLLKDELGVGTVKLATGVSMGATQTYVWGVLHPEFVENLMPIGGTTQSDGGDPLGNWIFQLMTEAIKSDPVWMETNGDYYHLPKDQHPNQGVMFGWSVLNHTALSFDLRVTQPWDEIKKDVFYWNPEGEAAANLKKKADVQDACDLIYRNAAGLTYNINDDLHRIRAKTLVLHVGNDNWLNVNLAWAAADKIPGAETIIFDSPIAHYAVFQATNLLKDNAMAKTFFMEAGLIDKPGATFTARNYRKPRVVMQGDPQKSFWKNQVLYPFPVKYATGTDSRGVKWEIGYMDEYDGDKRNPESLVIIHGKGAFAGHYGYVMKYALERGLRVIALDMPGYGMSGPGNLDKSSARTLQDCRDAIHDVVVEQLKVKRAYYMGHSLGGQFCLGYALSYPDTVKGLVLEAPAGLEEFPVEIGGAPAFDPSYAHDFDRWREVWDPFGALQNEKNLTEEGIRLFNDFKKKDPDTGEIVSSKFGYFKQRTEYARLLEDQRVAIIEGNGAEFEQGANAFIYDVYSIGSELVKGDKNSLYSRLTEIKVPIFLMFGNEEPFIPSTGLNGLDSLSDDVIIPFMERMTAAGNRPLLKVYPGAAHFIHTDVPYEFAKDTADFVLTGQVDVLTSETIKYLFNPPAVAQAAANSQPAPAGNKKSAFSK</sequence>
<dbReference type="EMBL" id="AP024488">
    <property type="protein sequence ID" value="BCS96396.1"/>
    <property type="molecule type" value="Genomic_DNA"/>
</dbReference>
<gene>
    <name evidence="4" type="ORF">DSLASN_20280</name>
</gene>
<keyword evidence="1" id="KW-0808">Transferase</keyword>
<evidence type="ECO:0000313" key="4">
    <source>
        <dbReference type="EMBL" id="BCS96396.1"/>
    </source>
</evidence>
<dbReference type="InterPro" id="IPR029058">
    <property type="entry name" value="AB_hydrolase_fold"/>
</dbReference>
<dbReference type="PRINTS" id="PR00111">
    <property type="entry name" value="ABHYDROLASE"/>
</dbReference>
<evidence type="ECO:0000313" key="5">
    <source>
        <dbReference type="Proteomes" id="UP001320148"/>
    </source>
</evidence>
<keyword evidence="5" id="KW-1185">Reference proteome</keyword>
<name>A0ABN6F4I0_9BACT</name>
<dbReference type="SUPFAM" id="SSF53474">
    <property type="entry name" value="alpha/beta-Hydrolases"/>
    <property type="match status" value="2"/>
</dbReference>
<protein>
    <recommendedName>
        <fullName evidence="3">AB hydrolase-1 domain-containing protein</fullName>
    </recommendedName>
</protein>
<dbReference type="Pfam" id="PF00561">
    <property type="entry name" value="Abhydrolase_1"/>
    <property type="match status" value="1"/>
</dbReference>
<feature type="domain" description="AB hydrolase-1" evidence="3">
    <location>
        <begin position="524"/>
        <end position="782"/>
    </location>
</feature>
<feature type="region of interest" description="Disordered" evidence="2">
    <location>
        <begin position="41"/>
        <end position="68"/>
    </location>
</feature>